<comment type="caution">
    <text evidence="1">The sequence shown here is derived from an EMBL/GenBank/DDBJ whole genome shotgun (WGS) entry which is preliminary data.</text>
</comment>
<sequence length="222" mass="25411">MDLSYNQQRVEALRTTVTSLAIGTNYEKQMYSAALNPNVDVLRKQEKMYDEKKNAVYEEEREPSKTDYFEGSENHPLTLCIDLATDFDEYNRNLEVNFQRLKIVFCQCVRIPTTALLMEKIKRGSTLVYCVVIPPHGHTVAEQLVVNDNRQICNAMSSGLQTHVKSVSLGHFMNENENVREAKMNEKWNRVYMNAALPCAHAVYWSGCLDRGGKPYFFPAGV</sequence>
<organism evidence="1 3">
    <name type="scientific">Rotaria magnacalcarata</name>
    <dbReference type="NCBI Taxonomy" id="392030"/>
    <lineage>
        <taxon>Eukaryota</taxon>
        <taxon>Metazoa</taxon>
        <taxon>Spiralia</taxon>
        <taxon>Gnathifera</taxon>
        <taxon>Rotifera</taxon>
        <taxon>Eurotatoria</taxon>
        <taxon>Bdelloidea</taxon>
        <taxon>Philodinida</taxon>
        <taxon>Philodinidae</taxon>
        <taxon>Rotaria</taxon>
    </lineage>
</organism>
<dbReference type="Proteomes" id="UP000663834">
    <property type="component" value="Unassembled WGS sequence"/>
</dbReference>
<dbReference type="OrthoDB" id="10089650at2759"/>
<reference evidence="1" key="1">
    <citation type="submission" date="2021-02" db="EMBL/GenBank/DDBJ databases">
        <authorList>
            <person name="Nowell W R."/>
        </authorList>
    </citation>
    <scope>NUCLEOTIDE SEQUENCE</scope>
</reference>
<proteinExistence type="predicted"/>
<name>A0A816D2Y0_9BILA</name>
<dbReference type="AlphaFoldDB" id="A0A816D2Y0"/>
<dbReference type="Proteomes" id="UP000663824">
    <property type="component" value="Unassembled WGS sequence"/>
</dbReference>
<dbReference type="EMBL" id="CAJNOW010014301">
    <property type="protein sequence ID" value="CAF1631723.1"/>
    <property type="molecule type" value="Genomic_DNA"/>
</dbReference>
<accession>A0A816D2Y0</accession>
<gene>
    <name evidence="1" type="ORF">KQP761_LOCUS26348</name>
    <name evidence="2" type="ORF">MBJ925_LOCUS26697</name>
</gene>
<dbReference type="EMBL" id="CAJNRE010014173">
    <property type="protein sequence ID" value="CAF2125579.1"/>
    <property type="molecule type" value="Genomic_DNA"/>
</dbReference>
<evidence type="ECO:0000313" key="1">
    <source>
        <dbReference type="EMBL" id="CAF1631723.1"/>
    </source>
</evidence>
<evidence type="ECO:0000313" key="3">
    <source>
        <dbReference type="Proteomes" id="UP000663834"/>
    </source>
</evidence>
<evidence type="ECO:0000313" key="2">
    <source>
        <dbReference type="EMBL" id="CAF2125579.1"/>
    </source>
</evidence>
<protein>
    <submittedName>
        <fullName evidence="1">Uncharacterized protein</fullName>
    </submittedName>
</protein>